<dbReference type="SUPFAM" id="SSF55945">
    <property type="entry name" value="TATA-box binding protein-like"/>
    <property type="match status" value="1"/>
</dbReference>
<evidence type="ECO:0000256" key="1">
    <source>
        <dbReference type="SAM" id="MobiDB-lite"/>
    </source>
</evidence>
<dbReference type="EMBL" id="MN738980">
    <property type="protein sequence ID" value="QHT33893.1"/>
    <property type="molecule type" value="Genomic_DNA"/>
</dbReference>
<proteinExistence type="predicted"/>
<reference evidence="2" key="1">
    <citation type="journal article" date="2020" name="Nature">
        <title>Giant virus diversity and host interactions through global metagenomics.</title>
        <authorList>
            <person name="Schulz F."/>
            <person name="Roux S."/>
            <person name="Paez-Espino D."/>
            <person name="Jungbluth S."/>
            <person name="Walsh D.A."/>
            <person name="Denef V.J."/>
            <person name="McMahon K.D."/>
            <person name="Konstantinidis K.T."/>
            <person name="Eloe-Fadrosh E.A."/>
            <person name="Kyrpides N.C."/>
            <person name="Woyke T."/>
        </authorList>
    </citation>
    <scope>NUCLEOTIDE SEQUENCE</scope>
    <source>
        <strain evidence="2">GVMAG-M-3300009161-52</strain>
    </source>
</reference>
<feature type="compositionally biased region" description="Basic and acidic residues" evidence="1">
    <location>
        <begin position="1"/>
        <end position="17"/>
    </location>
</feature>
<accession>A0A6C0EZK2</accession>
<dbReference type="AlphaFoldDB" id="A0A6C0EZK2"/>
<evidence type="ECO:0000313" key="2">
    <source>
        <dbReference type="EMBL" id="QHT33893.1"/>
    </source>
</evidence>
<protein>
    <submittedName>
        <fullName evidence="2">Uncharacterized protein</fullName>
    </submittedName>
</protein>
<dbReference type="InterPro" id="IPR012295">
    <property type="entry name" value="TBP_dom_sf"/>
</dbReference>
<feature type="region of interest" description="Disordered" evidence="1">
    <location>
        <begin position="1"/>
        <end position="23"/>
    </location>
</feature>
<organism evidence="2">
    <name type="scientific">viral metagenome</name>
    <dbReference type="NCBI Taxonomy" id="1070528"/>
    <lineage>
        <taxon>unclassified sequences</taxon>
        <taxon>metagenomes</taxon>
        <taxon>organismal metagenomes</taxon>
    </lineage>
</organism>
<dbReference type="Gene3D" id="3.30.310.10">
    <property type="entry name" value="TATA-Binding Protein"/>
    <property type="match status" value="2"/>
</dbReference>
<sequence length="578" mass="66775">MSLKENKDARENKDSREVKHKSKKSEPLVLKATTLSISTCTVITNLNKKINLGLLSRFITIYDQSALELDEKAGGVYNLEFYGNCARGETLIDSIKDEFNNQATIKFKYWGFRNINIKIFANGKLQMTGLKYEDEAKEVGNLLINIFKNIKINITKDIKTLNDSAKTYDFQIVYDPITKNVYYYRKFYNRFLSSYDFDTELVNTYLNEKGAPLNAAVNYNRKGFIKGIHDKYIDTIEDTHQEFLSGNEWNGDGYVKQTIEKIEKIKDYFTADFEKSLSASKNLKEVKECIETLMKKYNDFKFPGLDKFISDIGKDMFSTDEQTLLDIKSEIFKFNRAYRNLLEKKINRLITIRTIDITICNSVKEYLLAFEKEGSSSNIDSSLDLILSKEIPLEKLEIITDLLTGESTETNGYFVSDTETVLINSNFCINYNINLKKMSKVLRRLGLYNSYEPDEYHGVLTKYYYNLNNTVQGICNCDTHCSTREKHSICTKITISVFRPGSIIITGARDLIQLMSAHDLIIKILKDNIDTIKGPDCEDDNKHIALMNNEFRKISRKTRLFYIKKDNIVDFDKVTAEL</sequence>
<name>A0A6C0EZK2_9ZZZZ</name>